<dbReference type="AlphaFoldDB" id="A0A9D5H5Z4"/>
<reference evidence="2" key="1">
    <citation type="submission" date="2021-03" db="EMBL/GenBank/DDBJ databases">
        <authorList>
            <person name="Li Z."/>
            <person name="Yang C."/>
        </authorList>
    </citation>
    <scope>NUCLEOTIDE SEQUENCE</scope>
    <source>
        <strain evidence="2">Dzin_1.0</strain>
        <tissue evidence="2">Leaf</tissue>
    </source>
</reference>
<evidence type="ECO:0000313" key="2">
    <source>
        <dbReference type="EMBL" id="KAJ0964639.1"/>
    </source>
</evidence>
<sequence length="136" mass="15654">MLSGIASTSRDASKSLSAVDALLPQSQPESEGIPFRTEIQSLKKSNTRLFGTIGRMEEGKHQSRREGGRRHQEREKGRERDRDSVRQESRRTEKEMRALEKHREKHRDREIGMLAGRRRRRTGIGIGGDDMFVNLI</sequence>
<gene>
    <name evidence="2" type="ORF">J5N97_025777</name>
</gene>
<feature type="region of interest" description="Disordered" evidence="1">
    <location>
        <begin position="1"/>
        <end position="116"/>
    </location>
</feature>
<feature type="compositionally biased region" description="Polar residues" evidence="1">
    <location>
        <begin position="1"/>
        <end position="16"/>
    </location>
</feature>
<comment type="caution">
    <text evidence="2">The sequence shown here is derived from an EMBL/GenBank/DDBJ whole genome shotgun (WGS) entry which is preliminary data.</text>
</comment>
<keyword evidence="3" id="KW-1185">Reference proteome</keyword>
<accession>A0A9D5H5Z4</accession>
<reference evidence="2" key="2">
    <citation type="journal article" date="2022" name="Hortic Res">
        <title>The genome of Dioscorea zingiberensis sheds light on the biosynthesis, origin and evolution of the medicinally important diosgenin saponins.</title>
        <authorList>
            <person name="Li Y."/>
            <person name="Tan C."/>
            <person name="Li Z."/>
            <person name="Guo J."/>
            <person name="Li S."/>
            <person name="Chen X."/>
            <person name="Wang C."/>
            <person name="Dai X."/>
            <person name="Yang H."/>
            <person name="Song W."/>
            <person name="Hou L."/>
            <person name="Xu J."/>
            <person name="Tong Z."/>
            <person name="Xu A."/>
            <person name="Yuan X."/>
            <person name="Wang W."/>
            <person name="Yang Q."/>
            <person name="Chen L."/>
            <person name="Sun Z."/>
            <person name="Wang K."/>
            <person name="Pan B."/>
            <person name="Chen J."/>
            <person name="Bao Y."/>
            <person name="Liu F."/>
            <person name="Qi X."/>
            <person name="Gang D.R."/>
            <person name="Wen J."/>
            <person name="Li J."/>
        </authorList>
    </citation>
    <scope>NUCLEOTIDE SEQUENCE</scope>
    <source>
        <strain evidence="2">Dzin_1.0</strain>
    </source>
</reference>
<dbReference type="Proteomes" id="UP001085076">
    <property type="component" value="Miscellaneous, Linkage group lg08"/>
</dbReference>
<protein>
    <submittedName>
        <fullName evidence="2">Uncharacterized protein</fullName>
    </submittedName>
</protein>
<name>A0A9D5H5Z4_9LILI</name>
<dbReference type="EMBL" id="JAGGNH010000008">
    <property type="protein sequence ID" value="KAJ0964639.1"/>
    <property type="molecule type" value="Genomic_DNA"/>
</dbReference>
<evidence type="ECO:0000256" key="1">
    <source>
        <dbReference type="SAM" id="MobiDB-lite"/>
    </source>
</evidence>
<organism evidence="2 3">
    <name type="scientific">Dioscorea zingiberensis</name>
    <dbReference type="NCBI Taxonomy" id="325984"/>
    <lineage>
        <taxon>Eukaryota</taxon>
        <taxon>Viridiplantae</taxon>
        <taxon>Streptophyta</taxon>
        <taxon>Embryophyta</taxon>
        <taxon>Tracheophyta</taxon>
        <taxon>Spermatophyta</taxon>
        <taxon>Magnoliopsida</taxon>
        <taxon>Liliopsida</taxon>
        <taxon>Dioscoreales</taxon>
        <taxon>Dioscoreaceae</taxon>
        <taxon>Dioscorea</taxon>
    </lineage>
</organism>
<feature type="compositionally biased region" description="Basic and acidic residues" evidence="1">
    <location>
        <begin position="55"/>
        <end position="111"/>
    </location>
</feature>
<evidence type="ECO:0000313" key="3">
    <source>
        <dbReference type="Proteomes" id="UP001085076"/>
    </source>
</evidence>
<feature type="compositionally biased region" description="Polar residues" evidence="1">
    <location>
        <begin position="38"/>
        <end position="49"/>
    </location>
</feature>
<proteinExistence type="predicted"/>